<evidence type="ECO:0000313" key="1">
    <source>
        <dbReference type="EMBL" id="KAL2746707.1"/>
    </source>
</evidence>
<sequence length="121" mass="13589">MQETAKRIFSVHSVLLGRGFALSSPPTVSQALDGVLPFRLLYEESTKEHDVVLELFRIITLAFGVGAAYRNMRSSSSANPHLIRVLFFESILRKVEHSLSPLSSLSSLWSREYLSDFNMVS</sequence>
<name>A0ABD2CNQ2_VESMC</name>
<reference evidence="1 2" key="1">
    <citation type="journal article" date="2024" name="Ann. Entomol. Soc. Am.">
        <title>Genomic analyses of the southern and eastern yellowjacket wasps (Hymenoptera: Vespidae) reveal evolutionary signatures of social life.</title>
        <authorList>
            <person name="Catto M.A."/>
            <person name="Caine P.B."/>
            <person name="Orr S.E."/>
            <person name="Hunt B.G."/>
            <person name="Goodisman M.A.D."/>
        </authorList>
    </citation>
    <scope>NUCLEOTIDE SEQUENCE [LARGE SCALE GENOMIC DNA]</scope>
    <source>
        <strain evidence="1">232</strain>
        <tissue evidence="1">Head and thorax</tissue>
    </source>
</reference>
<organism evidence="1 2">
    <name type="scientific">Vespula maculifrons</name>
    <name type="common">Eastern yellow jacket</name>
    <name type="synonym">Wasp</name>
    <dbReference type="NCBI Taxonomy" id="7453"/>
    <lineage>
        <taxon>Eukaryota</taxon>
        <taxon>Metazoa</taxon>
        <taxon>Ecdysozoa</taxon>
        <taxon>Arthropoda</taxon>
        <taxon>Hexapoda</taxon>
        <taxon>Insecta</taxon>
        <taxon>Pterygota</taxon>
        <taxon>Neoptera</taxon>
        <taxon>Endopterygota</taxon>
        <taxon>Hymenoptera</taxon>
        <taxon>Apocrita</taxon>
        <taxon>Aculeata</taxon>
        <taxon>Vespoidea</taxon>
        <taxon>Vespidae</taxon>
        <taxon>Vespinae</taxon>
        <taxon>Vespula</taxon>
    </lineage>
</organism>
<dbReference type="AlphaFoldDB" id="A0ABD2CNQ2"/>
<accession>A0ABD2CNQ2</accession>
<protein>
    <submittedName>
        <fullName evidence="1">E3 ubiquitin-protein ligase</fullName>
    </submittedName>
</protein>
<dbReference type="EMBL" id="JAYRBN010000037">
    <property type="protein sequence ID" value="KAL2746707.1"/>
    <property type="molecule type" value="Genomic_DNA"/>
</dbReference>
<gene>
    <name evidence="1" type="ORF">V1477_005077</name>
</gene>
<evidence type="ECO:0000313" key="2">
    <source>
        <dbReference type="Proteomes" id="UP001607303"/>
    </source>
</evidence>
<dbReference type="Proteomes" id="UP001607303">
    <property type="component" value="Unassembled WGS sequence"/>
</dbReference>
<keyword evidence="2" id="KW-1185">Reference proteome</keyword>
<proteinExistence type="predicted"/>
<comment type="caution">
    <text evidence="1">The sequence shown here is derived from an EMBL/GenBank/DDBJ whole genome shotgun (WGS) entry which is preliminary data.</text>
</comment>